<accession>A0A9W6P4B4</accession>
<keyword evidence="1 4" id="KW-0732">Signal</keyword>
<evidence type="ECO:0000259" key="5">
    <source>
        <dbReference type="Pfam" id="PF03067"/>
    </source>
</evidence>
<keyword evidence="3" id="KW-0812">Transmembrane</keyword>
<feature type="chain" id="PRO_5040960285" evidence="4">
    <location>
        <begin position="31"/>
        <end position="350"/>
    </location>
</feature>
<dbReference type="InterPro" id="IPR051024">
    <property type="entry name" value="GlcNAc_Chitin_IntDeg"/>
</dbReference>
<evidence type="ECO:0000313" key="6">
    <source>
        <dbReference type="EMBL" id="GLU46836.1"/>
    </source>
</evidence>
<proteinExistence type="predicted"/>
<dbReference type="Proteomes" id="UP001165092">
    <property type="component" value="Unassembled WGS sequence"/>
</dbReference>
<dbReference type="InterPro" id="IPR014756">
    <property type="entry name" value="Ig_E-set"/>
</dbReference>
<feature type="signal peptide" evidence="4">
    <location>
        <begin position="1"/>
        <end position="30"/>
    </location>
</feature>
<feature type="compositionally biased region" description="Low complexity" evidence="2">
    <location>
        <begin position="272"/>
        <end position="284"/>
    </location>
</feature>
<evidence type="ECO:0000256" key="1">
    <source>
        <dbReference type="ARBA" id="ARBA00022729"/>
    </source>
</evidence>
<dbReference type="CDD" id="cd21177">
    <property type="entry name" value="LPMO_AA10"/>
    <property type="match status" value="1"/>
</dbReference>
<comment type="caution">
    <text evidence="6">The sequence shown here is derived from an EMBL/GenBank/DDBJ whole genome shotgun (WGS) entry which is preliminary data.</text>
</comment>
<evidence type="ECO:0000256" key="3">
    <source>
        <dbReference type="SAM" id="Phobius"/>
    </source>
</evidence>
<evidence type="ECO:0000256" key="2">
    <source>
        <dbReference type="SAM" id="MobiDB-lite"/>
    </source>
</evidence>
<dbReference type="SUPFAM" id="SSF81296">
    <property type="entry name" value="E set domains"/>
    <property type="match status" value="1"/>
</dbReference>
<dbReference type="Gene3D" id="2.70.50.50">
    <property type="entry name" value="chitin-binding protein cbp21"/>
    <property type="match status" value="1"/>
</dbReference>
<dbReference type="Pfam" id="PF03067">
    <property type="entry name" value="LPMO_10"/>
    <property type="match status" value="1"/>
</dbReference>
<dbReference type="AlphaFoldDB" id="A0A9W6P4B4"/>
<dbReference type="InterPro" id="IPR004302">
    <property type="entry name" value="Cellulose/chitin-bd_N"/>
</dbReference>
<feature type="domain" description="Chitin-binding type-4" evidence="5">
    <location>
        <begin position="31"/>
        <end position="208"/>
    </location>
</feature>
<protein>
    <submittedName>
        <fullName evidence="6">Chitin-binding protein</fullName>
    </submittedName>
</protein>
<dbReference type="PANTHER" id="PTHR34823">
    <property type="entry name" value="GLCNAC-BINDING PROTEIN A"/>
    <property type="match status" value="1"/>
</dbReference>
<keyword evidence="3" id="KW-1133">Transmembrane helix</keyword>
<dbReference type="EMBL" id="BSQG01000001">
    <property type="protein sequence ID" value="GLU46836.1"/>
    <property type="molecule type" value="Genomic_DNA"/>
</dbReference>
<keyword evidence="7" id="KW-1185">Reference proteome</keyword>
<evidence type="ECO:0000256" key="4">
    <source>
        <dbReference type="SAM" id="SignalP"/>
    </source>
</evidence>
<reference evidence="6" key="1">
    <citation type="submission" date="2023-02" db="EMBL/GenBank/DDBJ databases">
        <title>Nocardiopsis ansamitocini NBRC 112285.</title>
        <authorList>
            <person name="Ichikawa N."/>
            <person name="Sato H."/>
            <person name="Tonouchi N."/>
        </authorList>
    </citation>
    <scope>NUCLEOTIDE SEQUENCE</scope>
    <source>
        <strain evidence="6">NBRC 112285</strain>
    </source>
</reference>
<organism evidence="6 7">
    <name type="scientific">Nocardiopsis ansamitocini</name>
    <dbReference type="NCBI Taxonomy" id="1670832"/>
    <lineage>
        <taxon>Bacteria</taxon>
        <taxon>Bacillati</taxon>
        <taxon>Actinomycetota</taxon>
        <taxon>Actinomycetes</taxon>
        <taxon>Streptosporangiales</taxon>
        <taxon>Nocardiopsidaceae</taxon>
        <taxon>Nocardiopsis</taxon>
    </lineage>
</organism>
<dbReference type="RefSeq" id="WP_285757649.1">
    <property type="nucleotide sequence ID" value="NZ_BSQG01000001.1"/>
</dbReference>
<feature type="region of interest" description="Disordered" evidence="2">
    <location>
        <begin position="214"/>
        <end position="310"/>
    </location>
</feature>
<keyword evidence="3" id="KW-0472">Membrane</keyword>
<name>A0A9W6P4B4_9ACTN</name>
<evidence type="ECO:0000313" key="7">
    <source>
        <dbReference type="Proteomes" id="UP001165092"/>
    </source>
</evidence>
<dbReference type="PANTHER" id="PTHR34823:SF1">
    <property type="entry name" value="CHITIN-BINDING TYPE-4 DOMAIN-CONTAINING PROTEIN"/>
    <property type="match status" value="1"/>
</dbReference>
<dbReference type="NCBIfam" id="TIGR01167">
    <property type="entry name" value="LPXTG_anchor"/>
    <property type="match status" value="1"/>
</dbReference>
<gene>
    <name evidence="6" type="ORF">Nans01_11870</name>
</gene>
<sequence length="350" mass="36116">MNPRRATRALAVLATAPLAVIGLGTGVAHAHGTMGSPASRIAACHAEGPENPQSQACKDLVAANGSQALYDWNGVRDGEADSNHRQNIPDGQLCSGGDPAFSGLDKPGNWAATNLATSGDFAWEYTVTAPHKGYIELYVTKDGYDPDQALKWSDLEEEPFHRVDDPQPVAGTYDLTGPLPQGKSGRHVIYVIWQRTDSPEAFYSCSDVDFGGTGQGLPTITPVGGMDPGDEHAEHGGQAGEGTGGTTPEPVGPPAEEKETNDGSGTTDGGQASPESSASPEAPAGDSQPPPVDSQGTHDGHNAAHNGEQLPVTGSTITGLFLSALVAMLGGAGLAWYARRRRAAGAHRAA</sequence>
<feature type="transmembrane region" description="Helical" evidence="3">
    <location>
        <begin position="317"/>
        <end position="338"/>
    </location>
</feature>